<reference evidence="4" key="1">
    <citation type="submission" date="2019-10" db="EMBL/GenBank/DDBJ databases">
        <authorList>
            <person name="Ashton P.M."/>
            <person name="Dallman T."/>
            <person name="Nair S."/>
            <person name="De Pinna E."/>
            <person name="Peters T."/>
            <person name="Grant K."/>
        </authorList>
    </citation>
    <scope>NUCLEOTIDE SEQUENCE</scope>
    <source>
        <strain evidence="4">808196</strain>
    </source>
</reference>
<dbReference type="PANTHER" id="PTHR38772:SF1">
    <property type="entry name" value="NUCLEOID-ASSOCIATED PROTEIN YEJK"/>
    <property type="match status" value="1"/>
</dbReference>
<evidence type="ECO:0000313" key="4">
    <source>
        <dbReference type="EMBL" id="EDB1935696.1"/>
    </source>
</evidence>
<name>A0A626RL94_SALET</name>
<comment type="subcellular location">
    <subcellularLocation>
        <location evidence="1">Cytoplasm</location>
        <location evidence="1">Nucleoid</location>
    </subcellularLocation>
</comment>
<dbReference type="InterPro" id="IPR007358">
    <property type="entry name" value="Nucleoid_associated_NdpA"/>
</dbReference>
<comment type="similarity">
    <text evidence="2">Belongs to the YejK family.</text>
</comment>
<dbReference type="GO" id="GO:0043590">
    <property type="term" value="C:bacterial nucleoid"/>
    <property type="evidence" value="ECO:0007669"/>
    <property type="project" value="TreeGrafter"/>
</dbReference>
<proteinExistence type="inferred from homology"/>
<keyword evidence="3" id="KW-0963">Cytoplasm</keyword>
<evidence type="ECO:0008006" key="5">
    <source>
        <dbReference type="Google" id="ProtNLM"/>
    </source>
</evidence>
<dbReference type="AlphaFoldDB" id="A0A626RL94"/>
<dbReference type="EMBL" id="AALMQK010000053">
    <property type="protein sequence ID" value="EDB1935696.1"/>
    <property type="molecule type" value="Genomic_DNA"/>
</dbReference>
<comment type="caution">
    <text evidence="4">The sequence shown here is derived from an EMBL/GenBank/DDBJ whole genome shotgun (WGS) entry which is preliminary data.</text>
</comment>
<dbReference type="GO" id="GO:0003690">
    <property type="term" value="F:double-stranded DNA binding"/>
    <property type="evidence" value="ECO:0007669"/>
    <property type="project" value="TreeGrafter"/>
</dbReference>
<gene>
    <name evidence="4" type="ORF">F9P26_22590</name>
</gene>
<dbReference type="Pfam" id="PF04245">
    <property type="entry name" value="NA37"/>
    <property type="match status" value="1"/>
</dbReference>
<organism evidence="4">
    <name type="scientific">Salmonella enterica I</name>
    <dbReference type="NCBI Taxonomy" id="59201"/>
    <lineage>
        <taxon>Bacteria</taxon>
        <taxon>Pseudomonadati</taxon>
        <taxon>Pseudomonadota</taxon>
        <taxon>Gammaproteobacteria</taxon>
        <taxon>Enterobacterales</taxon>
        <taxon>Enterobacteriaceae</taxon>
        <taxon>Salmonella</taxon>
    </lineage>
</organism>
<evidence type="ECO:0000256" key="3">
    <source>
        <dbReference type="ARBA" id="ARBA00022490"/>
    </source>
</evidence>
<evidence type="ECO:0000256" key="1">
    <source>
        <dbReference type="ARBA" id="ARBA00004453"/>
    </source>
</evidence>
<dbReference type="PANTHER" id="PTHR38772">
    <property type="match status" value="1"/>
</dbReference>
<sequence length="341" mass="38960">MVSATIHNFIVHQIKRDSSRAAMLIERFQENDIDELTTDVVSSLLSLFSKTGLQTGTFSQVSGKPKFEQVLEKYSSINDDVFSFPDFTQMSIDLARILEGEMNKGAGKIAKPTYIVFFHHSFGSKHYLSVITLLETKGFTLEDLSFKLIDRLDLDKLHLAARIRLNDWNDEIDERYISFRVGRASEIRDYFKDFIGCEEFTQAKIETKGLVDAIKHCLQLVHESEPQIINEKLELAEDFCKKHKDDDGKISLEVLGRHLFPEHEHLLLNVAQNEPYSLSERVSIDNTGLKALVRYRGSDKRMSISFDADLLTSKTVEFDSTTGKLTFNQIPMVLRKALEKG</sequence>
<dbReference type="GO" id="GO:0003727">
    <property type="term" value="F:single-stranded RNA binding"/>
    <property type="evidence" value="ECO:0007669"/>
    <property type="project" value="TreeGrafter"/>
</dbReference>
<evidence type="ECO:0000256" key="2">
    <source>
        <dbReference type="ARBA" id="ARBA00009035"/>
    </source>
</evidence>
<accession>A0A626RL94</accession>
<protein>
    <recommendedName>
        <fullName evidence="5">Nucleoid-associated protein</fullName>
    </recommendedName>
</protein>